<evidence type="ECO:0000313" key="2">
    <source>
        <dbReference type="Proteomes" id="UP001642540"/>
    </source>
</evidence>
<protein>
    <submittedName>
        <fullName evidence="1">Uncharacterized protein</fullName>
    </submittedName>
</protein>
<reference evidence="1 2" key="1">
    <citation type="submission" date="2024-08" db="EMBL/GenBank/DDBJ databases">
        <authorList>
            <person name="Cucini C."/>
            <person name="Frati F."/>
        </authorList>
    </citation>
    <scope>NUCLEOTIDE SEQUENCE [LARGE SCALE GENOMIC DNA]</scope>
</reference>
<dbReference type="Proteomes" id="UP001642540">
    <property type="component" value="Unassembled WGS sequence"/>
</dbReference>
<keyword evidence="2" id="KW-1185">Reference proteome</keyword>
<organism evidence="1 2">
    <name type="scientific">Orchesella dallaii</name>
    <dbReference type="NCBI Taxonomy" id="48710"/>
    <lineage>
        <taxon>Eukaryota</taxon>
        <taxon>Metazoa</taxon>
        <taxon>Ecdysozoa</taxon>
        <taxon>Arthropoda</taxon>
        <taxon>Hexapoda</taxon>
        <taxon>Collembola</taxon>
        <taxon>Entomobryomorpha</taxon>
        <taxon>Entomobryoidea</taxon>
        <taxon>Orchesellidae</taxon>
        <taxon>Orchesellinae</taxon>
        <taxon>Orchesella</taxon>
    </lineage>
</organism>
<dbReference type="EMBL" id="CAXLJM020000049">
    <property type="protein sequence ID" value="CAL8113094.1"/>
    <property type="molecule type" value="Genomic_DNA"/>
</dbReference>
<accession>A0ABP1R048</accession>
<evidence type="ECO:0000313" key="1">
    <source>
        <dbReference type="EMBL" id="CAL8113094.1"/>
    </source>
</evidence>
<feature type="non-terminal residue" evidence="1">
    <location>
        <position position="1"/>
    </location>
</feature>
<proteinExistence type="predicted"/>
<sequence length="87" mass="9437">VRVRGKLLDGNESLLITCRIPESTVASGVLFANKIFGSIFDCHPPSSFPLDGYQLQLPGFLLFPSKRLSSTLLAVLAAARKISKYQG</sequence>
<gene>
    <name evidence="1" type="ORF">ODALV1_LOCUS15912</name>
</gene>
<comment type="caution">
    <text evidence="1">The sequence shown here is derived from an EMBL/GenBank/DDBJ whole genome shotgun (WGS) entry which is preliminary data.</text>
</comment>
<name>A0ABP1R048_9HEXA</name>